<dbReference type="SMART" id="SM00363">
    <property type="entry name" value="S4"/>
    <property type="match status" value="1"/>
</dbReference>
<keyword evidence="5" id="KW-0547">Nucleotide-binding</keyword>
<dbReference type="InterPro" id="IPR014729">
    <property type="entry name" value="Rossmann-like_a/b/a_fold"/>
</dbReference>
<dbReference type="EC" id="6.1.1.1" evidence="2"/>
<reference evidence="13" key="1">
    <citation type="journal article" date="2017" name="Appl. Environ. Microbiol.">
        <title>Molecular characterization of an Endozoicomonas-like organism causing infection in king scallop Pecten maximus L.</title>
        <authorList>
            <person name="Cano I."/>
            <person name="van Aerle R."/>
            <person name="Ross S."/>
            <person name="Verner-Jeffreys D.W."/>
            <person name="Paley R.K."/>
            <person name="Rimmer G."/>
            <person name="Ryder D."/>
            <person name="Hooper P."/>
            <person name="Stone D."/>
            <person name="Feist S.W."/>
        </authorList>
    </citation>
    <scope>NUCLEOTIDE SEQUENCE</scope>
</reference>
<dbReference type="CDD" id="cd00805">
    <property type="entry name" value="TyrRS_core"/>
    <property type="match status" value="1"/>
</dbReference>
<dbReference type="FunFam" id="3.40.50.620:FF:000008">
    <property type="entry name" value="Tyrosine--tRNA ligase"/>
    <property type="match status" value="1"/>
</dbReference>
<dbReference type="InterPro" id="IPR054608">
    <property type="entry name" value="SYY-like_C"/>
</dbReference>
<dbReference type="GO" id="GO:0042802">
    <property type="term" value="F:identical protein binding"/>
    <property type="evidence" value="ECO:0007669"/>
    <property type="project" value="UniProtKB-ARBA"/>
</dbReference>
<evidence type="ECO:0000256" key="6">
    <source>
        <dbReference type="ARBA" id="ARBA00022840"/>
    </source>
</evidence>
<dbReference type="InterPro" id="IPR036986">
    <property type="entry name" value="S4_RNA-bd_sf"/>
</dbReference>
<keyword evidence="6" id="KW-0067">ATP-binding</keyword>
<sequence>MGHMNVIEALKKRGLIAQITDEEALTKRLEEGPVTLYCGFDPTADSLHLGHLVPLLCLKRFQEAGHHPVALVGGATGMIGDPSFKAAERKLNTSDTVSHWVEKIKRQVSPFLDFERNENPARVANNHDWFGSMDVLTFLRDIGKHFSVNAMIKKESVQQRINRDESGISFTEFAYSLLQGYDFACMNKNLGMELQIGGSDQWGNITAGIDLTRRMNQKPVFGMTVPLITKADGTKFGKTEAGAVWLDPTKTSPYKFYQFWMNTADADVYRFLRFFTFLSEEEILAIEEADRQREGAPEAQSILAHKVTELVHGKAGLEAAQRITQSLFSNRLDQLTEQDFEQLAQDGVPATIISEGDDLQQALVNAELAPSRGKARNLIKSNAVAINGEKQADTEYTFKPEDKRFNRYTLIRRGKKNYSLLVSQ</sequence>
<dbReference type="PANTHER" id="PTHR11766:SF0">
    <property type="entry name" value="TYROSINE--TRNA LIGASE, MITOCHONDRIAL"/>
    <property type="match status" value="1"/>
</dbReference>
<evidence type="ECO:0000256" key="9">
    <source>
        <dbReference type="ARBA" id="ARBA00023146"/>
    </source>
</evidence>
<dbReference type="GO" id="GO:0005524">
    <property type="term" value="F:ATP binding"/>
    <property type="evidence" value="ECO:0007669"/>
    <property type="project" value="UniProtKB-KW"/>
</dbReference>
<dbReference type="AlphaFoldDB" id="A0A2H9TA03"/>
<comment type="subcellular location">
    <subcellularLocation>
        <location evidence="1">Cytoplasm</location>
    </subcellularLocation>
</comment>
<evidence type="ECO:0000256" key="4">
    <source>
        <dbReference type="ARBA" id="ARBA00022598"/>
    </source>
</evidence>
<dbReference type="HAMAP" id="MF_02006">
    <property type="entry name" value="Tyr_tRNA_synth_type1"/>
    <property type="match status" value="1"/>
</dbReference>
<keyword evidence="9" id="KW-0030">Aminoacyl-tRNA synthetase</keyword>
<evidence type="ECO:0000256" key="7">
    <source>
        <dbReference type="ARBA" id="ARBA00022884"/>
    </source>
</evidence>
<protein>
    <recommendedName>
        <fullName evidence="2">tyrosine--tRNA ligase</fullName>
        <ecNumber evidence="2">6.1.1.1</ecNumber>
    </recommendedName>
    <alternativeName>
        <fullName evidence="10">Tyrosyl-tRNA synthetase</fullName>
    </alternativeName>
</protein>
<evidence type="ECO:0000256" key="3">
    <source>
        <dbReference type="ARBA" id="ARBA00022490"/>
    </source>
</evidence>
<evidence type="ECO:0000256" key="10">
    <source>
        <dbReference type="ARBA" id="ARBA00033323"/>
    </source>
</evidence>
<evidence type="ECO:0000313" key="13">
    <source>
        <dbReference type="EMBL" id="PJE80027.1"/>
    </source>
</evidence>
<dbReference type="NCBIfam" id="TIGR00234">
    <property type="entry name" value="tyrS"/>
    <property type="match status" value="1"/>
</dbReference>
<proteinExistence type="inferred from homology"/>
<dbReference type="PROSITE" id="PS00178">
    <property type="entry name" value="AA_TRNA_LIGASE_I"/>
    <property type="match status" value="1"/>
</dbReference>
<dbReference type="InterPro" id="IPR024088">
    <property type="entry name" value="Tyr-tRNA-ligase_bac-type"/>
</dbReference>
<keyword evidence="8" id="KW-0648">Protein biosynthesis</keyword>
<comment type="catalytic activity">
    <reaction evidence="11">
        <text>tRNA(Tyr) + L-tyrosine + ATP = L-tyrosyl-tRNA(Tyr) + AMP + diphosphate + H(+)</text>
        <dbReference type="Rhea" id="RHEA:10220"/>
        <dbReference type="Rhea" id="RHEA-COMP:9706"/>
        <dbReference type="Rhea" id="RHEA-COMP:9707"/>
        <dbReference type="ChEBI" id="CHEBI:15378"/>
        <dbReference type="ChEBI" id="CHEBI:30616"/>
        <dbReference type="ChEBI" id="CHEBI:33019"/>
        <dbReference type="ChEBI" id="CHEBI:58315"/>
        <dbReference type="ChEBI" id="CHEBI:78442"/>
        <dbReference type="ChEBI" id="CHEBI:78536"/>
        <dbReference type="ChEBI" id="CHEBI:456215"/>
        <dbReference type="EC" id="6.1.1.1"/>
    </reaction>
</comment>
<dbReference type="InterPro" id="IPR002942">
    <property type="entry name" value="S4_RNA-bd"/>
</dbReference>
<keyword evidence="4 13" id="KW-0436">Ligase</keyword>
<dbReference type="PROSITE" id="PS50889">
    <property type="entry name" value="S4"/>
    <property type="match status" value="1"/>
</dbReference>
<evidence type="ECO:0000256" key="11">
    <source>
        <dbReference type="ARBA" id="ARBA00048248"/>
    </source>
</evidence>
<dbReference type="CDD" id="cd00165">
    <property type="entry name" value="S4"/>
    <property type="match status" value="1"/>
</dbReference>
<dbReference type="Gene3D" id="3.40.50.620">
    <property type="entry name" value="HUPs"/>
    <property type="match status" value="1"/>
</dbReference>
<organism evidence="13">
    <name type="scientific">invertebrate metagenome</name>
    <dbReference type="NCBI Taxonomy" id="1711999"/>
    <lineage>
        <taxon>unclassified sequences</taxon>
        <taxon>metagenomes</taxon>
        <taxon>organismal metagenomes</taxon>
    </lineage>
</organism>
<dbReference type="InterPro" id="IPR002307">
    <property type="entry name" value="Tyr-tRNA-ligase"/>
</dbReference>
<comment type="caution">
    <text evidence="13">The sequence shown here is derived from an EMBL/GenBank/DDBJ whole genome shotgun (WGS) entry which is preliminary data.</text>
</comment>
<dbReference type="InterPro" id="IPR024107">
    <property type="entry name" value="Tyr-tRNA-ligase_bac_1"/>
</dbReference>
<dbReference type="GO" id="GO:0004831">
    <property type="term" value="F:tyrosine-tRNA ligase activity"/>
    <property type="evidence" value="ECO:0007669"/>
    <property type="project" value="UniProtKB-EC"/>
</dbReference>
<dbReference type="Gene3D" id="3.10.290.10">
    <property type="entry name" value="RNA-binding S4 domain"/>
    <property type="match status" value="1"/>
</dbReference>
<dbReference type="InterPro" id="IPR002305">
    <property type="entry name" value="aa-tRNA-synth_Ic"/>
</dbReference>
<accession>A0A2H9TA03</accession>
<name>A0A2H9TA03_9ZZZZ</name>
<dbReference type="InterPro" id="IPR001412">
    <property type="entry name" value="aa-tRNA-synth_I_CS"/>
</dbReference>
<dbReference type="GO" id="GO:0006437">
    <property type="term" value="P:tyrosyl-tRNA aminoacylation"/>
    <property type="evidence" value="ECO:0007669"/>
    <property type="project" value="InterPro"/>
</dbReference>
<dbReference type="EMBL" id="NSIT01000036">
    <property type="protein sequence ID" value="PJE80027.1"/>
    <property type="molecule type" value="Genomic_DNA"/>
</dbReference>
<dbReference type="GO" id="GO:0005829">
    <property type="term" value="C:cytosol"/>
    <property type="evidence" value="ECO:0007669"/>
    <property type="project" value="TreeGrafter"/>
</dbReference>
<evidence type="ECO:0000256" key="8">
    <source>
        <dbReference type="ARBA" id="ARBA00022917"/>
    </source>
</evidence>
<dbReference type="SUPFAM" id="SSF55174">
    <property type="entry name" value="Alpha-L RNA-binding motif"/>
    <property type="match status" value="1"/>
</dbReference>
<dbReference type="SUPFAM" id="SSF52374">
    <property type="entry name" value="Nucleotidylyl transferase"/>
    <property type="match status" value="1"/>
</dbReference>
<keyword evidence="7" id="KW-0694">RNA-binding</keyword>
<dbReference type="Pfam" id="PF00579">
    <property type="entry name" value="tRNA-synt_1b"/>
    <property type="match status" value="1"/>
</dbReference>
<dbReference type="PRINTS" id="PR01040">
    <property type="entry name" value="TRNASYNTHTYR"/>
</dbReference>
<evidence type="ECO:0000259" key="12">
    <source>
        <dbReference type="SMART" id="SM00363"/>
    </source>
</evidence>
<dbReference type="GO" id="GO:0003723">
    <property type="term" value="F:RNA binding"/>
    <property type="evidence" value="ECO:0007669"/>
    <property type="project" value="UniProtKB-KW"/>
</dbReference>
<dbReference type="Pfam" id="PF22421">
    <property type="entry name" value="SYY_C-terminal"/>
    <property type="match status" value="1"/>
</dbReference>
<feature type="domain" description="RNA-binding S4" evidence="12">
    <location>
        <begin position="357"/>
        <end position="419"/>
    </location>
</feature>
<evidence type="ECO:0000256" key="1">
    <source>
        <dbReference type="ARBA" id="ARBA00004496"/>
    </source>
</evidence>
<dbReference type="FunFam" id="1.10.240.10:FF:000001">
    <property type="entry name" value="Tyrosine--tRNA ligase"/>
    <property type="match status" value="1"/>
</dbReference>
<dbReference type="Gene3D" id="1.10.240.10">
    <property type="entry name" value="Tyrosyl-Transfer RNA Synthetase"/>
    <property type="match status" value="1"/>
</dbReference>
<evidence type="ECO:0000256" key="5">
    <source>
        <dbReference type="ARBA" id="ARBA00022741"/>
    </source>
</evidence>
<dbReference type="PANTHER" id="PTHR11766">
    <property type="entry name" value="TYROSYL-TRNA SYNTHETASE"/>
    <property type="match status" value="1"/>
</dbReference>
<evidence type="ECO:0000256" key="2">
    <source>
        <dbReference type="ARBA" id="ARBA00013160"/>
    </source>
</evidence>
<keyword evidence="3" id="KW-0963">Cytoplasm</keyword>
<gene>
    <name evidence="13" type="primary">tyrS</name>
    <name evidence="13" type="ORF">CI610_01008</name>
</gene>